<reference evidence="11" key="1">
    <citation type="submission" date="2018-06" db="EMBL/GenBank/DDBJ databases">
        <authorList>
            <consortium name="Pathogen Informatics"/>
            <person name="Doyle S."/>
        </authorList>
    </citation>
    <scope>NUCLEOTIDE SEQUENCE [LARGE SCALE GENOMIC DNA]</scope>
    <source>
        <strain evidence="11">NCTC13765</strain>
    </source>
</reference>
<dbReference type="NCBIfam" id="NF010817">
    <property type="entry name" value="PRK14221.1"/>
    <property type="match status" value="1"/>
</dbReference>
<dbReference type="Proteomes" id="UP000254634">
    <property type="component" value="Unassembled WGS sequence"/>
</dbReference>
<keyword evidence="10" id="KW-0406">Ion transport</keyword>
<dbReference type="GO" id="GO:0046872">
    <property type="term" value="F:metal ion binding"/>
    <property type="evidence" value="ECO:0007669"/>
    <property type="project" value="UniProtKB-KW"/>
</dbReference>
<feature type="transmembrane region" description="Helical" evidence="10">
    <location>
        <begin position="66"/>
        <end position="85"/>
    </location>
</feature>
<comment type="similarity">
    <text evidence="7 10">Belongs to the fluoride channel Fluc/FEX (TC 1.A.43) family.</text>
</comment>
<evidence type="ECO:0000313" key="12">
    <source>
        <dbReference type="Proteomes" id="UP000254634"/>
    </source>
</evidence>
<dbReference type="EMBL" id="UHFR01000005">
    <property type="protein sequence ID" value="SUN76129.1"/>
    <property type="molecule type" value="Genomic_DNA"/>
</dbReference>
<keyword evidence="5 10" id="KW-0472">Membrane</keyword>
<feature type="binding site" evidence="10">
    <location>
        <position position="79"/>
    </location>
    <ligand>
        <name>Na(+)</name>
        <dbReference type="ChEBI" id="CHEBI:29101"/>
        <note>structural</note>
    </ligand>
</feature>
<name>A0A380KXX3_9STRE</name>
<accession>A0A380KXX3</accession>
<feature type="binding site" evidence="10">
    <location>
        <position position="76"/>
    </location>
    <ligand>
        <name>Na(+)</name>
        <dbReference type="ChEBI" id="CHEBI:29101"/>
        <note>structural</note>
    </ligand>
</feature>
<sequence length="124" mass="13452">MIKFKDNLAVFAAGALGGLCRYEFSMSLLVDFSFPWGTLLVNWLGVWLLVWFVKGYLASRGAARRLVLALGTGFCGGLTTFSSLLLDSVKLLDKGDLLSLLIYLSLSILGGFAIALIAEKRVQS</sequence>
<keyword evidence="6 10" id="KW-0407">Ion channel</keyword>
<dbReference type="PANTHER" id="PTHR28259">
    <property type="entry name" value="FLUORIDE EXPORT PROTEIN 1-RELATED"/>
    <property type="match status" value="1"/>
</dbReference>
<dbReference type="HAMAP" id="MF_00454">
    <property type="entry name" value="FluC"/>
    <property type="match status" value="1"/>
</dbReference>
<comment type="function">
    <text evidence="9 10">Fluoride-specific ion channel. Important for reducing fluoride concentration in the cell, thus reducing its toxicity.</text>
</comment>
<dbReference type="STRING" id="1123307.GCA_000380065_00978"/>
<evidence type="ECO:0000256" key="5">
    <source>
        <dbReference type="ARBA" id="ARBA00023136"/>
    </source>
</evidence>
<dbReference type="InterPro" id="IPR003691">
    <property type="entry name" value="FluC"/>
</dbReference>
<dbReference type="RefSeq" id="WP_018371678.1">
    <property type="nucleotide sequence ID" value="NZ_UHFR01000005.1"/>
</dbReference>
<keyword evidence="12" id="KW-1185">Reference proteome</keyword>
<evidence type="ECO:0000256" key="1">
    <source>
        <dbReference type="ARBA" id="ARBA00004651"/>
    </source>
</evidence>
<keyword evidence="2 10" id="KW-1003">Cell membrane</keyword>
<dbReference type="GO" id="GO:0062054">
    <property type="term" value="F:fluoride channel activity"/>
    <property type="evidence" value="ECO:0007669"/>
    <property type="project" value="UniProtKB-UniRule"/>
</dbReference>
<evidence type="ECO:0000256" key="2">
    <source>
        <dbReference type="ARBA" id="ARBA00022475"/>
    </source>
</evidence>
<dbReference type="Pfam" id="PF02537">
    <property type="entry name" value="CRCB"/>
    <property type="match status" value="1"/>
</dbReference>
<evidence type="ECO:0000256" key="7">
    <source>
        <dbReference type="ARBA" id="ARBA00035120"/>
    </source>
</evidence>
<evidence type="ECO:0000313" key="11">
    <source>
        <dbReference type="EMBL" id="SUN76129.1"/>
    </source>
</evidence>
<keyword evidence="10" id="KW-0813">Transport</keyword>
<comment type="activity regulation">
    <text evidence="10">Na(+) is not transported, but it plays an essential structural role and its presence is essential for fluoride channel function.</text>
</comment>
<evidence type="ECO:0000256" key="6">
    <source>
        <dbReference type="ARBA" id="ARBA00023303"/>
    </source>
</evidence>
<dbReference type="GO" id="GO:0005886">
    <property type="term" value="C:plasma membrane"/>
    <property type="evidence" value="ECO:0007669"/>
    <property type="project" value="UniProtKB-SubCell"/>
</dbReference>
<dbReference type="PANTHER" id="PTHR28259:SF1">
    <property type="entry name" value="FLUORIDE EXPORT PROTEIN 1-RELATED"/>
    <property type="match status" value="1"/>
</dbReference>
<comment type="catalytic activity">
    <reaction evidence="8">
        <text>fluoride(in) = fluoride(out)</text>
        <dbReference type="Rhea" id="RHEA:76159"/>
        <dbReference type="ChEBI" id="CHEBI:17051"/>
    </reaction>
    <physiologicalReaction direction="left-to-right" evidence="8">
        <dbReference type="Rhea" id="RHEA:76160"/>
    </physiologicalReaction>
</comment>
<evidence type="ECO:0000256" key="9">
    <source>
        <dbReference type="ARBA" id="ARBA00049940"/>
    </source>
</evidence>
<keyword evidence="4 10" id="KW-1133">Transmembrane helix</keyword>
<keyword evidence="3 10" id="KW-0812">Transmembrane</keyword>
<evidence type="ECO:0000256" key="4">
    <source>
        <dbReference type="ARBA" id="ARBA00022989"/>
    </source>
</evidence>
<evidence type="ECO:0000256" key="3">
    <source>
        <dbReference type="ARBA" id="ARBA00022692"/>
    </source>
</evidence>
<evidence type="ECO:0000256" key="8">
    <source>
        <dbReference type="ARBA" id="ARBA00035585"/>
    </source>
</evidence>
<keyword evidence="10" id="KW-0479">Metal-binding</keyword>
<evidence type="ECO:0000256" key="10">
    <source>
        <dbReference type="HAMAP-Rule" id="MF_00454"/>
    </source>
</evidence>
<dbReference type="GO" id="GO:0140114">
    <property type="term" value="P:cellular detoxification of fluoride"/>
    <property type="evidence" value="ECO:0007669"/>
    <property type="project" value="UniProtKB-UniRule"/>
</dbReference>
<dbReference type="AlphaFoldDB" id="A0A380KXX3"/>
<organism evidence="11 12">
    <name type="scientific">Streptococcus massiliensis</name>
    <dbReference type="NCBI Taxonomy" id="313439"/>
    <lineage>
        <taxon>Bacteria</taxon>
        <taxon>Bacillati</taxon>
        <taxon>Bacillota</taxon>
        <taxon>Bacilli</taxon>
        <taxon>Lactobacillales</taxon>
        <taxon>Streptococcaceae</taxon>
        <taxon>Streptococcus</taxon>
    </lineage>
</organism>
<protein>
    <recommendedName>
        <fullName evidence="10">Fluoride-specific ion channel FluC</fullName>
    </recommendedName>
</protein>
<proteinExistence type="inferred from homology"/>
<comment type="subcellular location">
    <subcellularLocation>
        <location evidence="1 10">Cell membrane</location>
        <topology evidence="1 10">Multi-pass membrane protein</topology>
    </subcellularLocation>
</comment>
<gene>
    <name evidence="11" type="primary">crcB2</name>
    <name evidence="10" type="synonym">crcB</name>
    <name evidence="10" type="synonym">fluC</name>
    <name evidence="11" type="ORF">NCTC13765_00575</name>
</gene>
<feature type="transmembrane region" description="Helical" evidence="10">
    <location>
        <begin position="97"/>
        <end position="118"/>
    </location>
</feature>
<keyword evidence="10" id="KW-0915">Sodium</keyword>
<feature type="transmembrane region" description="Helical" evidence="10">
    <location>
        <begin position="36"/>
        <end position="54"/>
    </location>
</feature>